<organism evidence="2 3">
    <name type="scientific">Zosterops borbonicus</name>
    <dbReference type="NCBI Taxonomy" id="364589"/>
    <lineage>
        <taxon>Eukaryota</taxon>
        <taxon>Metazoa</taxon>
        <taxon>Chordata</taxon>
        <taxon>Craniata</taxon>
        <taxon>Vertebrata</taxon>
        <taxon>Euteleostomi</taxon>
        <taxon>Archelosauria</taxon>
        <taxon>Archosauria</taxon>
        <taxon>Dinosauria</taxon>
        <taxon>Saurischia</taxon>
        <taxon>Theropoda</taxon>
        <taxon>Coelurosauria</taxon>
        <taxon>Aves</taxon>
        <taxon>Neognathae</taxon>
        <taxon>Neoaves</taxon>
        <taxon>Telluraves</taxon>
        <taxon>Australaves</taxon>
        <taxon>Passeriformes</taxon>
        <taxon>Sylvioidea</taxon>
        <taxon>Zosteropidae</taxon>
        <taxon>Zosterops</taxon>
    </lineage>
</organism>
<evidence type="ECO:0000256" key="1">
    <source>
        <dbReference type="SAM" id="MobiDB-lite"/>
    </source>
</evidence>
<feature type="compositionally biased region" description="Pro residues" evidence="1">
    <location>
        <begin position="72"/>
        <end position="81"/>
    </location>
</feature>
<dbReference type="Proteomes" id="UP000796761">
    <property type="component" value="Unassembled WGS sequence"/>
</dbReference>
<name>A0A8K1D9B4_9PASS</name>
<keyword evidence="3" id="KW-1185">Reference proteome</keyword>
<comment type="caution">
    <text evidence="2">The sequence shown here is derived from an EMBL/GenBank/DDBJ whole genome shotgun (WGS) entry which is preliminary data.</text>
</comment>
<accession>A0A8K1D9B4</accession>
<dbReference type="EMBL" id="SWJQ01001395">
    <property type="protein sequence ID" value="TRZ08310.1"/>
    <property type="molecule type" value="Genomic_DNA"/>
</dbReference>
<reference evidence="2" key="1">
    <citation type="submission" date="2019-04" db="EMBL/GenBank/DDBJ databases">
        <title>Genome assembly of Zosterops borbonicus 15179.</title>
        <authorList>
            <person name="Leroy T."/>
            <person name="Anselmetti Y."/>
            <person name="Tilak M.-K."/>
            <person name="Nabholz B."/>
        </authorList>
    </citation>
    <scope>NUCLEOTIDE SEQUENCE</scope>
    <source>
        <strain evidence="2">HGM_15179</strain>
        <tissue evidence="2">Muscle</tissue>
    </source>
</reference>
<evidence type="ECO:0000313" key="3">
    <source>
        <dbReference type="Proteomes" id="UP000796761"/>
    </source>
</evidence>
<feature type="region of interest" description="Disordered" evidence="1">
    <location>
        <begin position="61"/>
        <end position="126"/>
    </location>
</feature>
<evidence type="ECO:0000313" key="2">
    <source>
        <dbReference type="EMBL" id="TRZ08310.1"/>
    </source>
</evidence>
<proteinExistence type="predicted"/>
<feature type="compositionally biased region" description="Basic and acidic residues" evidence="1">
    <location>
        <begin position="109"/>
        <end position="126"/>
    </location>
</feature>
<sequence length="126" mass="13563">MNCHGGQNTGGFSPVSGFARYTPTLAIAAAGTDPAGICLASVEVLNAVKPFRDGEYTEYSLEEPQREEFIPKIPPEPPPCQTQPISPCPGSGPGSGPESESIRIKIRIRTQDLDQDPHQDQDQDQD</sequence>
<dbReference type="AlphaFoldDB" id="A0A8K1D9B4"/>
<gene>
    <name evidence="2" type="ORF">HGM15179_018801</name>
</gene>
<protein>
    <submittedName>
        <fullName evidence="2">Uncharacterized protein</fullName>
    </submittedName>
</protein>